<evidence type="ECO:0000256" key="4">
    <source>
        <dbReference type="ARBA" id="ARBA00022840"/>
    </source>
</evidence>
<sequence>MRFSLEDPSFILALRDIAAREPESVFGTFDHQPLTFGTLDRQAEALAVHLRQGLGIQPGERAAVMMNNGPEAISILFALAKAGIVWVPVNARQRGRGLKYIIEHCDPALLFADANLMPVIDDSGAEIAGQTLLLGGENDAVSDILAGDARLEAPAPAMSALYALMYTSGTTGKPKGVRVTHAMMAYALKSVELLCSIKPGDVFFQWEPFYHIGGAQMLLLPLFFDVRLSLTERFSASRFWEQVSASGATHIHYLGGVLQILLKQPPSDLETRHNVRIAWGGGCPSEIWPALQERFGFEIRECYGMTEASSLTTCNAEGRQGSVGRTVPWLDIAIHDEHGHLMPTGEPGQIVVRETQPGVLFDGYFRNAEASEKAMTNGRLNTGDRGWLDADGYLYFLGRITDSVRCRGENVSAWEVETVTQQHPDVEECAMIGVEAEIGEQDIKLFLKPKTGHMIEPNELYHWLQKRLASYQCPRYLTVVDEFERTPSHRIVKHRLPTSVHEAWDSQQQLSP</sequence>
<dbReference type="GO" id="GO:0044539">
    <property type="term" value="P:long-chain fatty acid import into cell"/>
    <property type="evidence" value="ECO:0007669"/>
    <property type="project" value="TreeGrafter"/>
</dbReference>
<dbReference type="AlphaFoldDB" id="A0A1H3GTQ0"/>
<dbReference type="GO" id="GO:0005324">
    <property type="term" value="F:long-chain fatty acid transmembrane transporter activity"/>
    <property type="evidence" value="ECO:0007669"/>
    <property type="project" value="TreeGrafter"/>
</dbReference>
<evidence type="ECO:0000259" key="6">
    <source>
        <dbReference type="Pfam" id="PF13193"/>
    </source>
</evidence>
<dbReference type="GO" id="GO:0005886">
    <property type="term" value="C:plasma membrane"/>
    <property type="evidence" value="ECO:0007669"/>
    <property type="project" value="TreeGrafter"/>
</dbReference>
<evidence type="ECO:0000256" key="1">
    <source>
        <dbReference type="ARBA" id="ARBA00006432"/>
    </source>
</evidence>
<dbReference type="Gene3D" id="3.30.300.30">
    <property type="match status" value="1"/>
</dbReference>
<feature type="domain" description="AMP-dependent synthetase/ligase" evidence="5">
    <location>
        <begin position="16"/>
        <end position="364"/>
    </location>
</feature>
<comment type="similarity">
    <text evidence="1">Belongs to the ATP-dependent AMP-binding enzyme family.</text>
</comment>
<dbReference type="PANTHER" id="PTHR43107:SF15">
    <property type="entry name" value="FATTY ACID TRANSPORT PROTEIN 3, ISOFORM A"/>
    <property type="match status" value="1"/>
</dbReference>
<dbReference type="InterPro" id="IPR025110">
    <property type="entry name" value="AMP-bd_C"/>
</dbReference>
<dbReference type="Gene3D" id="3.40.50.12780">
    <property type="entry name" value="N-terminal domain of ligase-like"/>
    <property type="match status" value="1"/>
</dbReference>
<dbReference type="EMBL" id="FNNI01000010">
    <property type="protein sequence ID" value="SDY06487.1"/>
    <property type="molecule type" value="Genomic_DNA"/>
</dbReference>
<dbReference type="InterPro" id="IPR042099">
    <property type="entry name" value="ANL_N_sf"/>
</dbReference>
<evidence type="ECO:0000259" key="5">
    <source>
        <dbReference type="Pfam" id="PF00501"/>
    </source>
</evidence>
<evidence type="ECO:0000256" key="2">
    <source>
        <dbReference type="ARBA" id="ARBA00022598"/>
    </source>
</evidence>
<dbReference type="Proteomes" id="UP000198500">
    <property type="component" value="Unassembled WGS sequence"/>
</dbReference>
<name>A0A1H3GTQ0_9GAMM</name>
<reference evidence="7 8" key="1">
    <citation type="submission" date="2016-10" db="EMBL/GenBank/DDBJ databases">
        <authorList>
            <person name="de Groot N.N."/>
        </authorList>
    </citation>
    <scope>NUCLEOTIDE SEQUENCE [LARGE SCALE GENOMIC DNA]</scope>
    <source>
        <strain evidence="7 8">DSM 19219</strain>
    </source>
</reference>
<dbReference type="PANTHER" id="PTHR43107">
    <property type="entry name" value="LONG-CHAIN FATTY ACID TRANSPORT PROTEIN"/>
    <property type="match status" value="1"/>
</dbReference>
<accession>A0A1H3GTQ0</accession>
<dbReference type="GO" id="GO:0005524">
    <property type="term" value="F:ATP binding"/>
    <property type="evidence" value="ECO:0007669"/>
    <property type="project" value="UniProtKB-KW"/>
</dbReference>
<dbReference type="OrthoDB" id="9803968at2"/>
<feature type="domain" description="AMP-binding enzyme C-terminal" evidence="6">
    <location>
        <begin position="415"/>
        <end position="489"/>
    </location>
</feature>
<dbReference type="InterPro" id="IPR000873">
    <property type="entry name" value="AMP-dep_synth/lig_dom"/>
</dbReference>
<evidence type="ECO:0000313" key="7">
    <source>
        <dbReference type="EMBL" id="SDY06487.1"/>
    </source>
</evidence>
<keyword evidence="4" id="KW-0067">ATP-binding</keyword>
<gene>
    <name evidence="7" type="ORF">SAMN05443545_11049</name>
</gene>
<dbReference type="PROSITE" id="PS00455">
    <property type="entry name" value="AMP_BINDING"/>
    <property type="match status" value="1"/>
</dbReference>
<dbReference type="InterPro" id="IPR045851">
    <property type="entry name" value="AMP-bd_C_sf"/>
</dbReference>
<keyword evidence="2 7" id="KW-0436">Ligase</keyword>
<evidence type="ECO:0000313" key="8">
    <source>
        <dbReference type="Proteomes" id="UP000198500"/>
    </source>
</evidence>
<dbReference type="InterPro" id="IPR020845">
    <property type="entry name" value="AMP-binding_CS"/>
</dbReference>
<dbReference type="GO" id="GO:0004467">
    <property type="term" value="F:long-chain fatty acid-CoA ligase activity"/>
    <property type="evidence" value="ECO:0007669"/>
    <property type="project" value="TreeGrafter"/>
</dbReference>
<dbReference type="STRING" id="574349.SAMN05443545_11049"/>
<evidence type="ECO:0000256" key="3">
    <source>
        <dbReference type="ARBA" id="ARBA00022741"/>
    </source>
</evidence>
<proteinExistence type="inferred from homology"/>
<keyword evidence="3" id="KW-0547">Nucleotide-binding</keyword>
<protein>
    <submittedName>
        <fullName evidence="7">Crotonobetaine/carnitine-CoA ligase</fullName>
    </submittedName>
</protein>
<dbReference type="Pfam" id="PF00501">
    <property type="entry name" value="AMP-binding"/>
    <property type="match status" value="1"/>
</dbReference>
<dbReference type="RefSeq" id="WP_092571976.1">
    <property type="nucleotide sequence ID" value="NZ_BMXH01000011.1"/>
</dbReference>
<dbReference type="SUPFAM" id="SSF56801">
    <property type="entry name" value="Acetyl-CoA synthetase-like"/>
    <property type="match status" value="1"/>
</dbReference>
<keyword evidence="8" id="KW-1185">Reference proteome</keyword>
<organism evidence="7 8">
    <name type="scientific">Aidingimonas halophila</name>
    <dbReference type="NCBI Taxonomy" id="574349"/>
    <lineage>
        <taxon>Bacteria</taxon>
        <taxon>Pseudomonadati</taxon>
        <taxon>Pseudomonadota</taxon>
        <taxon>Gammaproteobacteria</taxon>
        <taxon>Oceanospirillales</taxon>
        <taxon>Halomonadaceae</taxon>
        <taxon>Aidingimonas</taxon>
    </lineage>
</organism>
<dbReference type="Pfam" id="PF13193">
    <property type="entry name" value="AMP-binding_C"/>
    <property type="match status" value="1"/>
</dbReference>